<sequence>MRQAGMMTHVSLLLQKYYTYKEDKKIQKSGINAETDSFYCRRTKGYLGETAYATYAVFLCV</sequence>
<proteinExistence type="predicted"/>
<dbReference type="PATRIC" id="fig|1196324.3.peg.379"/>
<name>I8J5B8_9BACL</name>
<gene>
    <name evidence="1" type="ORF">A374_01909</name>
</gene>
<organism evidence="1 2">
    <name type="scientific">Fictibacillus macauensis ZFHKF-1</name>
    <dbReference type="NCBI Taxonomy" id="1196324"/>
    <lineage>
        <taxon>Bacteria</taxon>
        <taxon>Bacillati</taxon>
        <taxon>Bacillota</taxon>
        <taxon>Bacilli</taxon>
        <taxon>Bacillales</taxon>
        <taxon>Fictibacillaceae</taxon>
        <taxon>Fictibacillus</taxon>
    </lineage>
</organism>
<evidence type="ECO:0000313" key="1">
    <source>
        <dbReference type="EMBL" id="EIT86971.1"/>
    </source>
</evidence>
<keyword evidence="2" id="KW-1185">Reference proteome</keyword>
<dbReference type="EMBL" id="AKKV01000019">
    <property type="protein sequence ID" value="EIT86971.1"/>
    <property type="molecule type" value="Genomic_DNA"/>
</dbReference>
<dbReference type="STRING" id="1196324.A374_01909"/>
<protein>
    <submittedName>
        <fullName evidence="1">Uncharacterized protein</fullName>
    </submittedName>
</protein>
<evidence type="ECO:0000313" key="2">
    <source>
        <dbReference type="Proteomes" id="UP000004080"/>
    </source>
</evidence>
<dbReference type="Proteomes" id="UP000004080">
    <property type="component" value="Unassembled WGS sequence"/>
</dbReference>
<comment type="caution">
    <text evidence="1">The sequence shown here is derived from an EMBL/GenBank/DDBJ whole genome shotgun (WGS) entry which is preliminary data.</text>
</comment>
<accession>I8J5B8</accession>
<reference evidence="1 2" key="1">
    <citation type="journal article" date="2012" name="J. Bacteriol.">
        <title>Genome of Bacillus macauensis ZFHKF-1, a Long-Chain-Forming Bacterium.</title>
        <authorList>
            <person name="Cai L."/>
            <person name="Zhang T."/>
        </authorList>
    </citation>
    <scope>NUCLEOTIDE SEQUENCE [LARGE SCALE GENOMIC DNA]</scope>
    <source>
        <strain evidence="1 2">ZFHKF-1</strain>
    </source>
</reference>
<dbReference type="AlphaFoldDB" id="I8J5B8"/>
<dbReference type="RefSeq" id="WP_007200483.1">
    <property type="nucleotide sequence ID" value="NZ_AKKV01000019.1"/>
</dbReference>